<feature type="domain" description="YkoP-like" evidence="1">
    <location>
        <begin position="2"/>
        <end position="177"/>
    </location>
</feature>
<protein>
    <recommendedName>
        <fullName evidence="1">YkoP-like domain-containing protein</fullName>
    </recommendedName>
</protein>
<accession>A0A1I0BSW8</accession>
<organism evidence="2 3">
    <name type="scientific">Oceanobacillus limi</name>
    <dbReference type="NCBI Taxonomy" id="930131"/>
    <lineage>
        <taxon>Bacteria</taxon>
        <taxon>Bacillati</taxon>
        <taxon>Bacillota</taxon>
        <taxon>Bacilli</taxon>
        <taxon>Bacillales</taxon>
        <taxon>Bacillaceae</taxon>
        <taxon>Oceanobacillus</taxon>
    </lineage>
</organism>
<evidence type="ECO:0000259" key="1">
    <source>
        <dbReference type="Pfam" id="PF22790"/>
    </source>
</evidence>
<dbReference type="InterPro" id="IPR054467">
    <property type="entry name" value="YkoP-like_dom"/>
</dbReference>
<name>A0A1I0BSW8_9BACI</name>
<sequence length="181" mass="21035">MKSYLLGVWNTIDPIYYTLTRLNYLPNSDEKPCVFRVRLTRYKGSTVTLEDGTTIHKNDLLLKIHLHNVRILNEIQSVNSEVRRAVFIYHMVKRSLPTLAQYVHLHPKNEDIKGVIGITTLHKGVEHLGFEVFGIKNQYYRLYKKLTFTPINLLASTSQHGEPAYLFMSKNDLIKKYATNN</sequence>
<evidence type="ECO:0000313" key="2">
    <source>
        <dbReference type="EMBL" id="SET09997.1"/>
    </source>
</evidence>
<dbReference type="EMBL" id="FOHE01000005">
    <property type="protein sequence ID" value="SET09997.1"/>
    <property type="molecule type" value="Genomic_DNA"/>
</dbReference>
<proteinExistence type="predicted"/>
<dbReference type="Proteomes" id="UP000198618">
    <property type="component" value="Unassembled WGS sequence"/>
</dbReference>
<dbReference type="STRING" id="930131.SAMN05216389_105162"/>
<dbReference type="AlphaFoldDB" id="A0A1I0BSW8"/>
<evidence type="ECO:0000313" key="3">
    <source>
        <dbReference type="Proteomes" id="UP000198618"/>
    </source>
</evidence>
<reference evidence="2 3" key="1">
    <citation type="submission" date="2016-10" db="EMBL/GenBank/DDBJ databases">
        <authorList>
            <person name="de Groot N.N."/>
        </authorList>
    </citation>
    <scope>NUCLEOTIDE SEQUENCE [LARGE SCALE GENOMIC DNA]</scope>
    <source>
        <strain evidence="2 3">IBRC-M 10780</strain>
    </source>
</reference>
<dbReference type="OrthoDB" id="1951946at2"/>
<dbReference type="RefSeq" id="WP_090868470.1">
    <property type="nucleotide sequence ID" value="NZ_FOHE01000005.1"/>
</dbReference>
<gene>
    <name evidence="2" type="ORF">SAMN05216389_105162</name>
</gene>
<keyword evidence="3" id="KW-1185">Reference proteome</keyword>
<dbReference type="Pfam" id="PF22790">
    <property type="entry name" value="YkoP"/>
    <property type="match status" value="1"/>
</dbReference>